<dbReference type="NCBIfam" id="TIGR01203">
    <property type="entry name" value="HGPRTase"/>
    <property type="match status" value="1"/>
</dbReference>
<comment type="similarity">
    <text evidence="4 15">Belongs to the purine/pyrimidine phosphoribosyltransferase family.</text>
</comment>
<dbReference type="PANTHER" id="PTHR43340:SF1">
    <property type="entry name" value="HYPOXANTHINE PHOSPHORIBOSYLTRANSFERASE"/>
    <property type="match status" value="1"/>
</dbReference>
<reference evidence="17 18" key="1">
    <citation type="submission" date="2020-08" db="EMBL/GenBank/DDBJ databases">
        <title>Genomic Encyclopedia of Type Strains, Phase IV (KMG-IV): sequencing the most valuable type-strain genomes for metagenomic binning, comparative biology and taxonomic classification.</title>
        <authorList>
            <person name="Goeker M."/>
        </authorList>
    </citation>
    <scope>NUCLEOTIDE SEQUENCE [LARGE SCALE GENOMIC DNA]</scope>
    <source>
        <strain evidence="17 18">DSM 29568</strain>
    </source>
</reference>
<feature type="domain" description="Phosphoribosyltransferase" evidence="16">
    <location>
        <begin position="16"/>
        <end position="160"/>
    </location>
</feature>
<dbReference type="UniPathway" id="UPA00591">
    <property type="reaction ID" value="UER00648"/>
</dbReference>
<evidence type="ECO:0000256" key="15">
    <source>
        <dbReference type="RuleBase" id="RU364099"/>
    </source>
</evidence>
<dbReference type="EC" id="2.4.2.8" evidence="5 15"/>
<keyword evidence="7 15" id="KW-0328">Glycosyltransferase</keyword>
<keyword evidence="9 15" id="KW-0479">Metal-binding</keyword>
<dbReference type="Proteomes" id="UP000553034">
    <property type="component" value="Unassembled WGS sequence"/>
</dbReference>
<evidence type="ECO:0000256" key="8">
    <source>
        <dbReference type="ARBA" id="ARBA00022679"/>
    </source>
</evidence>
<dbReference type="GO" id="GO:0000166">
    <property type="term" value="F:nucleotide binding"/>
    <property type="evidence" value="ECO:0007669"/>
    <property type="project" value="UniProtKB-KW"/>
</dbReference>
<evidence type="ECO:0000256" key="7">
    <source>
        <dbReference type="ARBA" id="ARBA00022676"/>
    </source>
</evidence>
<dbReference type="AlphaFoldDB" id="A0A840EXZ1"/>
<accession>A0A840EXZ1</accession>
<comment type="catalytic activity">
    <reaction evidence="13">
        <text>GMP + diphosphate = guanine + 5-phospho-alpha-D-ribose 1-diphosphate</text>
        <dbReference type="Rhea" id="RHEA:25424"/>
        <dbReference type="ChEBI" id="CHEBI:16235"/>
        <dbReference type="ChEBI" id="CHEBI:33019"/>
        <dbReference type="ChEBI" id="CHEBI:58017"/>
        <dbReference type="ChEBI" id="CHEBI:58115"/>
        <dbReference type="EC" id="2.4.2.8"/>
    </reaction>
    <physiologicalReaction direction="right-to-left" evidence="13">
        <dbReference type="Rhea" id="RHEA:25426"/>
    </physiologicalReaction>
</comment>
<comment type="pathway">
    <text evidence="3 15">Purine metabolism; IMP biosynthesis via salvage pathway; IMP from hypoxanthine: step 1/1.</text>
</comment>
<dbReference type="GO" id="GO:0004422">
    <property type="term" value="F:hypoxanthine phosphoribosyltransferase activity"/>
    <property type="evidence" value="ECO:0007669"/>
    <property type="project" value="InterPro"/>
</dbReference>
<dbReference type="RefSeq" id="WP_183477283.1">
    <property type="nucleotide sequence ID" value="NZ_JACIFO010000004.1"/>
</dbReference>
<proteinExistence type="inferred from homology"/>
<dbReference type="GO" id="GO:0032263">
    <property type="term" value="P:GMP salvage"/>
    <property type="evidence" value="ECO:0007669"/>
    <property type="project" value="TreeGrafter"/>
</dbReference>
<evidence type="ECO:0000256" key="13">
    <source>
        <dbReference type="ARBA" id="ARBA00048811"/>
    </source>
</evidence>
<dbReference type="GO" id="GO:0006166">
    <property type="term" value="P:purine ribonucleoside salvage"/>
    <property type="evidence" value="ECO:0007669"/>
    <property type="project" value="UniProtKB-KW"/>
</dbReference>
<name>A0A840EXZ1_9FLAO</name>
<dbReference type="InterPro" id="IPR050408">
    <property type="entry name" value="HGPRT"/>
</dbReference>
<dbReference type="PANTHER" id="PTHR43340">
    <property type="entry name" value="HYPOXANTHINE-GUANINE PHOSPHORIBOSYLTRANSFERASE"/>
    <property type="match status" value="1"/>
</dbReference>
<keyword evidence="10 15" id="KW-0660">Purine salvage</keyword>
<evidence type="ECO:0000313" key="18">
    <source>
        <dbReference type="Proteomes" id="UP000553034"/>
    </source>
</evidence>
<dbReference type="InterPro" id="IPR000836">
    <property type="entry name" value="PRTase_dom"/>
</dbReference>
<dbReference type="CDD" id="cd06223">
    <property type="entry name" value="PRTases_typeI"/>
    <property type="match status" value="1"/>
</dbReference>
<evidence type="ECO:0000256" key="1">
    <source>
        <dbReference type="ARBA" id="ARBA00001946"/>
    </source>
</evidence>
<comment type="cofactor">
    <cofactor evidence="1 15">
        <name>Mg(2+)</name>
        <dbReference type="ChEBI" id="CHEBI:18420"/>
    </cofactor>
</comment>
<comment type="caution">
    <text evidence="17">The sequence shown here is derived from an EMBL/GenBank/DDBJ whole genome shotgun (WGS) entry which is preliminary data.</text>
</comment>
<dbReference type="Pfam" id="PF00156">
    <property type="entry name" value="Pribosyltran"/>
    <property type="match status" value="1"/>
</dbReference>
<organism evidence="17 18">
    <name type="scientific">Mesonia hippocampi</name>
    <dbReference type="NCBI Taxonomy" id="1628250"/>
    <lineage>
        <taxon>Bacteria</taxon>
        <taxon>Pseudomonadati</taxon>
        <taxon>Bacteroidota</taxon>
        <taxon>Flavobacteriia</taxon>
        <taxon>Flavobacteriales</taxon>
        <taxon>Flavobacteriaceae</taxon>
        <taxon>Mesonia</taxon>
    </lineage>
</organism>
<comment type="subcellular location">
    <subcellularLocation>
        <location evidence="2 15">Cytoplasm</location>
    </subcellularLocation>
</comment>
<dbReference type="EMBL" id="JACIFO010000004">
    <property type="protein sequence ID" value="MBB4118924.1"/>
    <property type="molecule type" value="Genomic_DNA"/>
</dbReference>
<keyword evidence="6 15" id="KW-0963">Cytoplasm</keyword>
<evidence type="ECO:0000313" key="17">
    <source>
        <dbReference type="EMBL" id="MBB4118924.1"/>
    </source>
</evidence>
<evidence type="ECO:0000256" key="10">
    <source>
        <dbReference type="ARBA" id="ARBA00022726"/>
    </source>
</evidence>
<comment type="catalytic activity">
    <reaction evidence="14">
        <text>IMP + diphosphate = hypoxanthine + 5-phospho-alpha-D-ribose 1-diphosphate</text>
        <dbReference type="Rhea" id="RHEA:17973"/>
        <dbReference type="ChEBI" id="CHEBI:17368"/>
        <dbReference type="ChEBI" id="CHEBI:33019"/>
        <dbReference type="ChEBI" id="CHEBI:58017"/>
        <dbReference type="ChEBI" id="CHEBI:58053"/>
        <dbReference type="EC" id="2.4.2.8"/>
    </reaction>
    <physiologicalReaction direction="right-to-left" evidence="14">
        <dbReference type="Rhea" id="RHEA:17975"/>
    </physiologicalReaction>
</comment>
<evidence type="ECO:0000256" key="11">
    <source>
        <dbReference type="ARBA" id="ARBA00022741"/>
    </source>
</evidence>
<evidence type="ECO:0000256" key="14">
    <source>
        <dbReference type="ARBA" id="ARBA00049402"/>
    </source>
</evidence>
<evidence type="ECO:0000256" key="2">
    <source>
        <dbReference type="ARBA" id="ARBA00004496"/>
    </source>
</evidence>
<dbReference type="GO" id="GO:0046100">
    <property type="term" value="P:hypoxanthine metabolic process"/>
    <property type="evidence" value="ECO:0007669"/>
    <property type="project" value="TreeGrafter"/>
</dbReference>
<gene>
    <name evidence="17" type="ORF">GGR32_001215</name>
</gene>
<dbReference type="InterPro" id="IPR005904">
    <property type="entry name" value="Hxn_phspho_trans"/>
</dbReference>
<evidence type="ECO:0000256" key="4">
    <source>
        <dbReference type="ARBA" id="ARBA00008391"/>
    </source>
</evidence>
<keyword evidence="18" id="KW-1185">Reference proteome</keyword>
<dbReference type="GO" id="GO:0000287">
    <property type="term" value="F:magnesium ion binding"/>
    <property type="evidence" value="ECO:0007669"/>
    <property type="project" value="TreeGrafter"/>
</dbReference>
<dbReference type="GO" id="GO:0006178">
    <property type="term" value="P:guanine salvage"/>
    <property type="evidence" value="ECO:0007669"/>
    <property type="project" value="TreeGrafter"/>
</dbReference>
<evidence type="ECO:0000256" key="5">
    <source>
        <dbReference type="ARBA" id="ARBA00011895"/>
    </source>
</evidence>
<evidence type="ECO:0000259" key="16">
    <source>
        <dbReference type="Pfam" id="PF00156"/>
    </source>
</evidence>
<evidence type="ECO:0000256" key="12">
    <source>
        <dbReference type="ARBA" id="ARBA00022842"/>
    </source>
</evidence>
<evidence type="ECO:0000256" key="9">
    <source>
        <dbReference type="ARBA" id="ARBA00022723"/>
    </source>
</evidence>
<dbReference type="Gene3D" id="3.40.50.2020">
    <property type="match status" value="1"/>
</dbReference>
<dbReference type="InterPro" id="IPR029057">
    <property type="entry name" value="PRTase-like"/>
</dbReference>
<dbReference type="GO" id="GO:0005829">
    <property type="term" value="C:cytosol"/>
    <property type="evidence" value="ECO:0007669"/>
    <property type="project" value="TreeGrafter"/>
</dbReference>
<keyword evidence="11 15" id="KW-0547">Nucleotide-binding</keyword>
<keyword evidence="8 15" id="KW-0808">Transferase</keyword>
<protein>
    <recommendedName>
        <fullName evidence="5 15">Hypoxanthine phosphoribosyltransferase</fullName>
        <ecNumber evidence="5 15">2.4.2.8</ecNumber>
    </recommendedName>
</protein>
<evidence type="ECO:0000256" key="3">
    <source>
        <dbReference type="ARBA" id="ARBA00004669"/>
    </source>
</evidence>
<evidence type="ECO:0000256" key="6">
    <source>
        <dbReference type="ARBA" id="ARBA00022490"/>
    </source>
</evidence>
<sequence length="175" mass="19937">MIQLHDLEFVPFISSKEIKNRVVELTKKIAEDYKGETPVFLGILNGSYQFLASITSHYKADCEVEFTKLSSYQGIHTTTCVRQLIGVENLKNKDIIIVEDIVDTGNTLVSIVENLKALEVKSYRVATLFHKPEAYQKNIKLDYVGFEIPNKFIVGYGLDYDGLGRNLSEIYQLKH</sequence>
<dbReference type="SUPFAM" id="SSF53271">
    <property type="entry name" value="PRTase-like"/>
    <property type="match status" value="1"/>
</dbReference>
<dbReference type="GO" id="GO:0032264">
    <property type="term" value="P:IMP salvage"/>
    <property type="evidence" value="ECO:0007669"/>
    <property type="project" value="UniProtKB-UniPathway"/>
</dbReference>
<keyword evidence="12 15" id="KW-0460">Magnesium</keyword>